<keyword evidence="8" id="KW-1185">Reference proteome</keyword>
<keyword evidence="4 6" id="KW-1133">Transmembrane helix</keyword>
<evidence type="ECO:0000313" key="8">
    <source>
        <dbReference type="Proteomes" id="UP000264820"/>
    </source>
</evidence>
<dbReference type="Ensembl" id="ENSHCOT00000021186.1">
    <property type="protein sequence ID" value="ENSHCOP00000026223.1"/>
    <property type="gene ID" value="ENSHCOG00000016967.1"/>
</dbReference>
<dbReference type="GO" id="GO:0016020">
    <property type="term" value="C:membrane"/>
    <property type="evidence" value="ECO:0007669"/>
    <property type="project" value="UniProtKB-SubCell"/>
</dbReference>
<dbReference type="PANTHER" id="PTHR31548">
    <property type="entry name" value="CLARIN"/>
    <property type="match status" value="1"/>
</dbReference>
<protein>
    <submittedName>
        <fullName evidence="7">Clarin 3</fullName>
    </submittedName>
</protein>
<organism evidence="7 8">
    <name type="scientific">Hippocampus comes</name>
    <name type="common">Tiger tail seahorse</name>
    <dbReference type="NCBI Taxonomy" id="109280"/>
    <lineage>
        <taxon>Eukaryota</taxon>
        <taxon>Metazoa</taxon>
        <taxon>Chordata</taxon>
        <taxon>Craniata</taxon>
        <taxon>Vertebrata</taxon>
        <taxon>Euteleostomi</taxon>
        <taxon>Actinopterygii</taxon>
        <taxon>Neopterygii</taxon>
        <taxon>Teleostei</taxon>
        <taxon>Neoteleostei</taxon>
        <taxon>Acanthomorphata</taxon>
        <taxon>Syngnathiaria</taxon>
        <taxon>Syngnathiformes</taxon>
        <taxon>Syngnathoidei</taxon>
        <taxon>Syngnathidae</taxon>
        <taxon>Hippocampus</taxon>
    </lineage>
</organism>
<evidence type="ECO:0000256" key="3">
    <source>
        <dbReference type="ARBA" id="ARBA00022692"/>
    </source>
</evidence>
<dbReference type="GeneID" id="109513352"/>
<feature type="transmembrane region" description="Helical" evidence="6">
    <location>
        <begin position="130"/>
        <end position="152"/>
    </location>
</feature>
<dbReference type="STRING" id="109280.ENSHCOP00000026223"/>
<comment type="subcellular location">
    <subcellularLocation>
        <location evidence="1">Membrane</location>
        <topology evidence="1">Multi-pass membrane protein</topology>
    </subcellularLocation>
</comment>
<keyword evidence="3 6" id="KW-0812">Transmembrane</keyword>
<dbReference type="OrthoDB" id="9450082at2759"/>
<dbReference type="Proteomes" id="UP000264820">
    <property type="component" value="Unplaced"/>
</dbReference>
<sequence length="231" mass="25182">MPSRTKTLHFLSSALVTCISVGILGFAMSTAWATKSMKCARDGSGFFNGSAAVTLGLFDGRLEQELCPLFGPPVDFEVFPKLTETKGVPLVLHAVTLCLLALCLLCSAVSILISLYNSVSNPYETYMGPIGIYASSAISACLSVLALVVFVVNFSVTTVAEDLVRTFSENVPVDLKIVSYKMLLGYYLLIPYAALSLLAIGLIYMYDHAAYTQRREQQRPTEDAPKEIMMY</sequence>
<dbReference type="RefSeq" id="XP_019721310.1">
    <property type="nucleotide sequence ID" value="XM_019865751.1"/>
</dbReference>
<accession>A0A3Q2ZIL6</accession>
<dbReference type="KEGG" id="hcq:109513352"/>
<feature type="transmembrane region" description="Helical" evidence="6">
    <location>
        <begin position="7"/>
        <end position="28"/>
    </location>
</feature>
<reference evidence="7" key="1">
    <citation type="submission" date="2025-08" db="UniProtKB">
        <authorList>
            <consortium name="Ensembl"/>
        </authorList>
    </citation>
    <scope>IDENTIFICATION</scope>
</reference>
<evidence type="ECO:0000256" key="5">
    <source>
        <dbReference type="ARBA" id="ARBA00023136"/>
    </source>
</evidence>
<dbReference type="CTD" id="119467"/>
<evidence type="ECO:0000256" key="4">
    <source>
        <dbReference type="ARBA" id="ARBA00022989"/>
    </source>
</evidence>
<evidence type="ECO:0000313" key="7">
    <source>
        <dbReference type="Ensembl" id="ENSHCOP00000026223.1"/>
    </source>
</evidence>
<dbReference type="GO" id="GO:0007605">
    <property type="term" value="P:sensory perception of sound"/>
    <property type="evidence" value="ECO:0007669"/>
    <property type="project" value="UniProtKB-ARBA"/>
</dbReference>
<feature type="transmembrane region" description="Helical" evidence="6">
    <location>
        <begin position="184"/>
        <end position="206"/>
    </location>
</feature>
<dbReference type="Pfam" id="PF25807">
    <property type="entry name" value="Clarin-2"/>
    <property type="match status" value="1"/>
</dbReference>
<evidence type="ECO:0000256" key="2">
    <source>
        <dbReference type="ARBA" id="ARBA00005787"/>
    </source>
</evidence>
<dbReference type="OMA" id="IIIVFYQ"/>
<name>A0A3Q2ZIL6_HIPCM</name>
<proteinExistence type="inferred from homology"/>
<evidence type="ECO:0000256" key="6">
    <source>
        <dbReference type="SAM" id="Phobius"/>
    </source>
</evidence>
<comment type="similarity">
    <text evidence="2">Belongs to the clarin family.</text>
</comment>
<dbReference type="GeneTree" id="ENSGT00850000132319"/>
<keyword evidence="5 6" id="KW-0472">Membrane</keyword>
<evidence type="ECO:0000256" key="1">
    <source>
        <dbReference type="ARBA" id="ARBA00004141"/>
    </source>
</evidence>
<dbReference type="PANTHER" id="PTHR31548:SF3">
    <property type="entry name" value="CLARIN-3"/>
    <property type="match status" value="1"/>
</dbReference>
<dbReference type="AlphaFoldDB" id="A0A3Q2ZIL6"/>
<reference evidence="7" key="2">
    <citation type="submission" date="2025-09" db="UniProtKB">
        <authorList>
            <consortium name="Ensembl"/>
        </authorList>
    </citation>
    <scope>IDENTIFICATION</scope>
</reference>
<feature type="transmembrane region" description="Helical" evidence="6">
    <location>
        <begin position="90"/>
        <end position="118"/>
    </location>
</feature>
<dbReference type="InterPro" id="IPR026748">
    <property type="entry name" value="Clarin"/>
</dbReference>